<evidence type="ECO:0000313" key="2">
    <source>
        <dbReference type="EMBL" id="SEG20188.1"/>
    </source>
</evidence>
<reference evidence="2 3" key="1">
    <citation type="submission" date="2016-10" db="EMBL/GenBank/DDBJ databases">
        <authorList>
            <person name="de Groot N.N."/>
        </authorList>
    </citation>
    <scope>NUCLEOTIDE SEQUENCE [LARGE SCALE GENOMIC DNA]</scope>
    <source>
        <strain evidence="2 3">DSM 26656</strain>
    </source>
</reference>
<accession>A0A1H5Y8A6</accession>
<organism evidence="2 3">
    <name type="scientific">Bosea lathyri</name>
    <dbReference type="NCBI Taxonomy" id="1036778"/>
    <lineage>
        <taxon>Bacteria</taxon>
        <taxon>Pseudomonadati</taxon>
        <taxon>Pseudomonadota</taxon>
        <taxon>Alphaproteobacteria</taxon>
        <taxon>Hyphomicrobiales</taxon>
        <taxon>Boseaceae</taxon>
        <taxon>Bosea</taxon>
    </lineage>
</organism>
<protein>
    <submittedName>
        <fullName evidence="2">Uncharacterized protein</fullName>
    </submittedName>
</protein>
<sequence length="89" mass="9509">MPRQPTPRLFQPARPRKWLRLGLLSAFMPVALAACAAPPNVISGAHPADPAAKTPALAYATVTGGVKAFRPVEPKGWEDLNREVTPKGN</sequence>
<name>A0A1H5Y8A6_9HYPH</name>
<dbReference type="Proteomes" id="UP000236743">
    <property type="component" value="Unassembled WGS sequence"/>
</dbReference>
<proteinExistence type="predicted"/>
<keyword evidence="3" id="KW-1185">Reference proteome</keyword>
<dbReference type="PROSITE" id="PS51257">
    <property type="entry name" value="PROKAR_LIPOPROTEIN"/>
    <property type="match status" value="1"/>
</dbReference>
<feature type="signal peptide" evidence="1">
    <location>
        <begin position="1"/>
        <end position="36"/>
    </location>
</feature>
<dbReference type="EMBL" id="FNUY01000003">
    <property type="protein sequence ID" value="SEG20188.1"/>
    <property type="molecule type" value="Genomic_DNA"/>
</dbReference>
<dbReference type="AlphaFoldDB" id="A0A1H5Y8A6"/>
<evidence type="ECO:0000313" key="3">
    <source>
        <dbReference type="Proteomes" id="UP000236743"/>
    </source>
</evidence>
<gene>
    <name evidence="2" type="ORF">SAMN04488115_103577</name>
</gene>
<keyword evidence="1" id="KW-0732">Signal</keyword>
<feature type="chain" id="PRO_5009290267" evidence="1">
    <location>
        <begin position="37"/>
        <end position="89"/>
    </location>
</feature>
<evidence type="ECO:0000256" key="1">
    <source>
        <dbReference type="SAM" id="SignalP"/>
    </source>
</evidence>